<evidence type="ECO:0000313" key="2">
    <source>
        <dbReference type="EMBL" id="OCB89848.1"/>
    </source>
</evidence>
<gene>
    <name evidence="2" type="ORF">A7U60_g2959</name>
</gene>
<proteinExistence type="predicted"/>
<feature type="region of interest" description="Disordered" evidence="1">
    <location>
        <begin position="143"/>
        <end position="366"/>
    </location>
</feature>
<keyword evidence="3" id="KW-1185">Reference proteome</keyword>
<feature type="compositionally biased region" description="Basic residues" evidence="1">
    <location>
        <begin position="243"/>
        <end position="255"/>
    </location>
</feature>
<comment type="caution">
    <text evidence="2">The sequence shown here is derived from an EMBL/GenBank/DDBJ whole genome shotgun (WGS) entry which is preliminary data.</text>
</comment>
<sequence>MVVTRSITKKCAAGDGSSGATASTRSYHNDHSTCAVIHEDAVRGAVDNHASACSRGAKSNSALLPTFFREDKSARTRSRSGVPPGTTSHGSGRRPTRARKQPPSVQAITKKSSSKPEVRSNDSMNKCRATAILSRHASTIVIGSVEDRSEKEDKHHPSNRGVKRKRDEEEKVPTFAASMREHAAHSAQGSGFSGSNNSGNGIHDNCSSTVERRSARLAARSSVQDCKRSDRSRKTKGHENAPAKKKSVSRKRKRDHERANDVTEAPGPSRRVRGRALEGSDHSEGEDEGKSSSACGTSTESPQETLVNDKSSPLKTSGPGSDEASPLPSSLPMNEDLVSEPTRPSSRGLSRGRHIPSIEPLLTPPQYIKEEEEEIVLINQDLDTMIPLASRDAEEDGASVVLTHLPQLGDEERGDEQSIEADDDAHDHIVTNRYRSLAPEPDQGLINAIRSGEIPGLTSPPPSMHEAS</sequence>
<protein>
    <submittedName>
        <fullName evidence="2">Uncharacterized protein</fullName>
    </submittedName>
</protein>
<accession>A0A9Q5I1A9</accession>
<feature type="compositionally biased region" description="Low complexity" evidence="1">
    <location>
        <begin position="189"/>
        <end position="201"/>
    </location>
</feature>
<dbReference type="Proteomes" id="UP000757232">
    <property type="component" value="Unassembled WGS sequence"/>
</dbReference>
<dbReference type="AlphaFoldDB" id="A0A9Q5I1A9"/>
<feature type="region of interest" description="Disordered" evidence="1">
    <location>
        <begin position="64"/>
        <end position="124"/>
    </location>
</feature>
<organism evidence="2 3">
    <name type="scientific">Sanghuangporus baumii</name>
    <name type="common">Phellinus baumii</name>
    <dbReference type="NCBI Taxonomy" id="108892"/>
    <lineage>
        <taxon>Eukaryota</taxon>
        <taxon>Fungi</taxon>
        <taxon>Dikarya</taxon>
        <taxon>Basidiomycota</taxon>
        <taxon>Agaricomycotina</taxon>
        <taxon>Agaricomycetes</taxon>
        <taxon>Hymenochaetales</taxon>
        <taxon>Hymenochaetaceae</taxon>
        <taxon>Sanghuangporus</taxon>
    </lineage>
</organism>
<feature type="region of interest" description="Disordered" evidence="1">
    <location>
        <begin position="404"/>
        <end position="427"/>
    </location>
</feature>
<feature type="compositionally biased region" description="Basic residues" evidence="1">
    <location>
        <begin position="91"/>
        <end position="100"/>
    </location>
</feature>
<feature type="region of interest" description="Disordered" evidence="1">
    <location>
        <begin position="1"/>
        <end position="28"/>
    </location>
</feature>
<dbReference type="EMBL" id="LNZH02000147">
    <property type="protein sequence ID" value="OCB89848.1"/>
    <property type="molecule type" value="Genomic_DNA"/>
</dbReference>
<feature type="compositionally biased region" description="Polar residues" evidence="1">
    <location>
        <begin position="294"/>
        <end position="319"/>
    </location>
</feature>
<reference evidence="2" key="1">
    <citation type="submission" date="2016-06" db="EMBL/GenBank/DDBJ databases">
        <title>Draft Genome sequence of the fungus Inonotus baumii.</title>
        <authorList>
            <person name="Zhu H."/>
            <person name="Lin W."/>
        </authorList>
    </citation>
    <scope>NUCLEOTIDE SEQUENCE</scope>
    <source>
        <strain evidence="2">821</strain>
    </source>
</reference>
<feature type="compositionally biased region" description="Low complexity" evidence="1">
    <location>
        <begin position="13"/>
        <end position="26"/>
    </location>
</feature>
<name>A0A9Q5I1A9_SANBA</name>
<evidence type="ECO:0000313" key="3">
    <source>
        <dbReference type="Proteomes" id="UP000757232"/>
    </source>
</evidence>
<feature type="compositionally biased region" description="Acidic residues" evidence="1">
    <location>
        <begin position="412"/>
        <end position="424"/>
    </location>
</feature>
<feature type="compositionally biased region" description="Basic and acidic residues" evidence="1">
    <location>
        <begin position="145"/>
        <end position="156"/>
    </location>
</feature>
<evidence type="ECO:0000256" key="1">
    <source>
        <dbReference type="SAM" id="MobiDB-lite"/>
    </source>
</evidence>